<protein>
    <recommendedName>
        <fullName evidence="4">Phosphoglycerate mutase-like protein</fullName>
    </recommendedName>
</protein>
<dbReference type="InterPro" id="IPR000560">
    <property type="entry name" value="His_Pase_clade-2"/>
</dbReference>
<evidence type="ECO:0000313" key="3">
    <source>
        <dbReference type="Proteomes" id="UP001309876"/>
    </source>
</evidence>
<keyword evidence="3" id="KW-1185">Reference proteome</keyword>
<evidence type="ECO:0000256" key="1">
    <source>
        <dbReference type="ARBA" id="ARBA00022801"/>
    </source>
</evidence>
<dbReference type="Gene3D" id="3.40.50.1240">
    <property type="entry name" value="Phosphoglycerate mutase-like"/>
    <property type="match status" value="1"/>
</dbReference>
<dbReference type="SUPFAM" id="SSF53254">
    <property type="entry name" value="Phosphoglycerate mutase-like"/>
    <property type="match status" value="1"/>
</dbReference>
<proteinExistence type="predicted"/>
<dbReference type="EMBL" id="JAVRRJ010000001">
    <property type="protein sequence ID" value="KAK5090758.1"/>
    <property type="molecule type" value="Genomic_DNA"/>
</dbReference>
<gene>
    <name evidence="2" type="ORF">LTR05_000934</name>
</gene>
<dbReference type="InterPro" id="IPR029033">
    <property type="entry name" value="His_PPase_superfam"/>
</dbReference>
<dbReference type="CDD" id="cd07061">
    <property type="entry name" value="HP_HAP_like"/>
    <property type="match status" value="1"/>
</dbReference>
<evidence type="ECO:0000313" key="2">
    <source>
        <dbReference type="EMBL" id="KAK5090758.1"/>
    </source>
</evidence>
<dbReference type="PANTHER" id="PTHR20963">
    <property type="entry name" value="MULTIPLE INOSITOL POLYPHOSPHATE PHOSPHATASE-RELATED"/>
    <property type="match status" value="1"/>
</dbReference>
<sequence length="483" mass="54833">MVLRVVVVAVTFLAFFFVLYNFPWVQQTICYPSILATVCSGIYSQQEWDLFYHLGGNGPWIPRTPEGDVTRLPLKCEVEQVHMMSRHAERFPTVNAGARHLGLLQRLQAKGVKLSGNLDFVKDWKYFTNFDDPDFENLTTEGPYAGTVQATNTGRKLRKQYDKLIDSERTTKLWSCGSHRDIETAKHFANGFFGSKWEQDNSAQLVIIPETTDRGADTLTPGSTCLRYMNDKVYGHDRGYGELNVWQNVFTKPIISRLKEDAGGLALTPIEIYSMMEMCGFETLAVGSSRWCDIFSQEEWLDFEYGRDLLHFYRAGSGNEFAGAMGWLWLNATTTLMANETARGIYFSFVHDGDIVPLLTTLGILDETSNASFLPNDKRKDKRRWRTSDVVPMGGRLIFEKVTCSNTGVAKNLRRTYVRLFINDGVFDLEKRMKGGGLAYSVGFAQWADMVRKKGEQFGKFKEVCGLDNEAPSSITFLQPQYQ</sequence>
<dbReference type="GO" id="GO:0009277">
    <property type="term" value="C:fungal-type cell wall"/>
    <property type="evidence" value="ECO:0007669"/>
    <property type="project" value="TreeGrafter"/>
</dbReference>
<dbReference type="AlphaFoldDB" id="A0AAN7T5W6"/>
<dbReference type="Proteomes" id="UP001309876">
    <property type="component" value="Unassembled WGS sequence"/>
</dbReference>
<evidence type="ECO:0008006" key="4">
    <source>
        <dbReference type="Google" id="ProtNLM"/>
    </source>
</evidence>
<name>A0AAN7T5W6_9EURO</name>
<comment type="caution">
    <text evidence="2">The sequence shown here is derived from an EMBL/GenBank/DDBJ whole genome shotgun (WGS) entry which is preliminary data.</text>
</comment>
<dbReference type="Pfam" id="PF00328">
    <property type="entry name" value="His_Phos_2"/>
    <property type="match status" value="1"/>
</dbReference>
<organism evidence="2 3">
    <name type="scientific">Lithohypha guttulata</name>
    <dbReference type="NCBI Taxonomy" id="1690604"/>
    <lineage>
        <taxon>Eukaryota</taxon>
        <taxon>Fungi</taxon>
        <taxon>Dikarya</taxon>
        <taxon>Ascomycota</taxon>
        <taxon>Pezizomycotina</taxon>
        <taxon>Eurotiomycetes</taxon>
        <taxon>Chaetothyriomycetidae</taxon>
        <taxon>Chaetothyriales</taxon>
        <taxon>Trichomeriaceae</taxon>
        <taxon>Lithohypha</taxon>
    </lineage>
</organism>
<dbReference type="PANTHER" id="PTHR20963:SF18">
    <property type="entry name" value="ACID PHOSPHATASE PHO11-RELATED"/>
    <property type="match status" value="1"/>
</dbReference>
<accession>A0AAN7T5W6</accession>
<keyword evidence="1" id="KW-0378">Hydrolase</keyword>
<reference evidence="2 3" key="1">
    <citation type="submission" date="2023-08" db="EMBL/GenBank/DDBJ databases">
        <title>Black Yeasts Isolated from many extreme environments.</title>
        <authorList>
            <person name="Coleine C."/>
            <person name="Stajich J.E."/>
            <person name="Selbmann L."/>
        </authorList>
    </citation>
    <scope>NUCLEOTIDE SEQUENCE [LARGE SCALE GENOMIC DNA]</scope>
    <source>
        <strain evidence="2 3">CCFEE 5910</strain>
    </source>
</reference>
<dbReference type="GO" id="GO:0003993">
    <property type="term" value="F:acid phosphatase activity"/>
    <property type="evidence" value="ECO:0007669"/>
    <property type="project" value="TreeGrafter"/>
</dbReference>